<proteinExistence type="predicted"/>
<gene>
    <name evidence="2" type="ORF">S12H4_06783</name>
</gene>
<reference evidence="2" key="1">
    <citation type="journal article" date="2014" name="Front. Microbiol.">
        <title>High frequency of phylogenetically diverse reductive dehalogenase-homologous genes in deep subseafloor sedimentary metagenomes.</title>
        <authorList>
            <person name="Kawai M."/>
            <person name="Futagami T."/>
            <person name="Toyoda A."/>
            <person name="Takaki Y."/>
            <person name="Nishi S."/>
            <person name="Hori S."/>
            <person name="Arai W."/>
            <person name="Tsubouchi T."/>
            <person name="Morono Y."/>
            <person name="Uchiyama I."/>
            <person name="Ito T."/>
            <person name="Fujiyama A."/>
            <person name="Inagaki F."/>
            <person name="Takami H."/>
        </authorList>
    </citation>
    <scope>NUCLEOTIDE SEQUENCE</scope>
    <source>
        <strain evidence="2">Expedition CK06-06</strain>
    </source>
</reference>
<keyword evidence="1" id="KW-1133">Transmembrane helix</keyword>
<evidence type="ECO:0000256" key="1">
    <source>
        <dbReference type="SAM" id="Phobius"/>
    </source>
</evidence>
<sequence length="49" mass="5147">MKKRHSIPIAIELVGISVVGVGIGLELAEGGAIYLVVITAWRRTDTSGV</sequence>
<dbReference type="AlphaFoldDB" id="X1S739"/>
<comment type="caution">
    <text evidence="2">The sequence shown here is derived from an EMBL/GenBank/DDBJ whole genome shotgun (WGS) entry which is preliminary data.</text>
</comment>
<dbReference type="EMBL" id="BARW01002432">
    <property type="protein sequence ID" value="GAI71260.1"/>
    <property type="molecule type" value="Genomic_DNA"/>
</dbReference>
<organism evidence="2">
    <name type="scientific">marine sediment metagenome</name>
    <dbReference type="NCBI Taxonomy" id="412755"/>
    <lineage>
        <taxon>unclassified sequences</taxon>
        <taxon>metagenomes</taxon>
        <taxon>ecological metagenomes</taxon>
    </lineage>
</organism>
<name>X1S739_9ZZZZ</name>
<protein>
    <submittedName>
        <fullName evidence="2">Uncharacterized protein</fullName>
    </submittedName>
</protein>
<feature type="transmembrane region" description="Helical" evidence="1">
    <location>
        <begin position="7"/>
        <end position="25"/>
    </location>
</feature>
<evidence type="ECO:0000313" key="2">
    <source>
        <dbReference type="EMBL" id="GAI71260.1"/>
    </source>
</evidence>
<keyword evidence="1" id="KW-0472">Membrane</keyword>
<keyword evidence="1" id="KW-0812">Transmembrane</keyword>
<accession>X1S739</accession>